<feature type="transmembrane region" description="Helical" evidence="7">
    <location>
        <begin position="184"/>
        <end position="202"/>
    </location>
</feature>
<feature type="transmembrane region" description="Helical" evidence="7">
    <location>
        <begin position="357"/>
        <end position="376"/>
    </location>
</feature>
<keyword evidence="4 7" id="KW-0812">Transmembrane</keyword>
<dbReference type="PIRSF" id="PIRSF017804">
    <property type="entry name" value="Secretion_EccD1"/>
    <property type="match status" value="1"/>
</dbReference>
<dbReference type="EMBL" id="CP159534">
    <property type="protein sequence ID" value="XCJ73642.1"/>
    <property type="molecule type" value="Genomic_DNA"/>
</dbReference>
<evidence type="ECO:0000256" key="7">
    <source>
        <dbReference type="SAM" id="Phobius"/>
    </source>
</evidence>
<dbReference type="KEGG" id="stac:ABII15_28405"/>
<keyword evidence="3" id="KW-1003">Cell membrane</keyword>
<feature type="transmembrane region" description="Helical" evidence="7">
    <location>
        <begin position="331"/>
        <end position="351"/>
    </location>
</feature>
<organism evidence="9">
    <name type="scientific">Streptomyces tabacisoli</name>
    <dbReference type="NCBI Taxonomy" id="3156398"/>
    <lineage>
        <taxon>Bacteria</taxon>
        <taxon>Bacillati</taxon>
        <taxon>Actinomycetota</taxon>
        <taxon>Actinomycetes</taxon>
        <taxon>Kitasatosporales</taxon>
        <taxon>Streptomycetaceae</taxon>
        <taxon>Streptomyces</taxon>
    </lineage>
</organism>
<evidence type="ECO:0000313" key="9">
    <source>
        <dbReference type="EMBL" id="XCJ73642.1"/>
    </source>
</evidence>
<evidence type="ECO:0000256" key="3">
    <source>
        <dbReference type="ARBA" id="ARBA00022475"/>
    </source>
</evidence>
<feature type="transmembrane region" description="Helical" evidence="7">
    <location>
        <begin position="266"/>
        <end position="287"/>
    </location>
</feature>
<dbReference type="InterPro" id="IPR044049">
    <property type="entry name" value="EccD_transm"/>
</dbReference>
<feature type="transmembrane region" description="Helical" evidence="7">
    <location>
        <begin position="240"/>
        <end position="260"/>
    </location>
</feature>
<evidence type="ECO:0000256" key="4">
    <source>
        <dbReference type="ARBA" id="ARBA00022692"/>
    </source>
</evidence>
<dbReference type="InterPro" id="IPR024962">
    <property type="entry name" value="YukD-like"/>
</dbReference>
<protein>
    <submittedName>
        <fullName evidence="9">Type VII secretion integral membrane protein EccD</fullName>
    </submittedName>
</protein>
<evidence type="ECO:0000256" key="6">
    <source>
        <dbReference type="ARBA" id="ARBA00023136"/>
    </source>
</evidence>
<evidence type="ECO:0000256" key="2">
    <source>
        <dbReference type="ARBA" id="ARBA00006162"/>
    </source>
</evidence>
<reference evidence="9" key="1">
    <citation type="submission" date="2024-06" db="EMBL/GenBank/DDBJ databases">
        <title>Streptomyces sp. strain HUAS MG91 genome sequences.</title>
        <authorList>
            <person name="Mo P."/>
        </authorList>
    </citation>
    <scope>NUCLEOTIDE SEQUENCE</scope>
    <source>
        <strain evidence="9">HUAS MG91</strain>
    </source>
</reference>
<dbReference type="Pfam" id="PF19053">
    <property type="entry name" value="EccD"/>
    <property type="match status" value="1"/>
</dbReference>
<accession>A0AAU8IY87</accession>
<gene>
    <name evidence="9" type="primary">eccD</name>
    <name evidence="9" type="ORF">ABII15_28405</name>
</gene>
<proteinExistence type="inferred from homology"/>
<feature type="domain" description="EccD-like transmembrane" evidence="8">
    <location>
        <begin position="124"/>
        <end position="487"/>
    </location>
</feature>
<dbReference type="AlphaFoldDB" id="A0AAU8IY87"/>
<dbReference type="NCBIfam" id="TIGR03920">
    <property type="entry name" value="T7SS_EccD"/>
    <property type="match status" value="1"/>
</dbReference>
<dbReference type="RefSeq" id="WP_353945101.1">
    <property type="nucleotide sequence ID" value="NZ_CP159534.1"/>
</dbReference>
<feature type="transmembrane region" description="Helical" evidence="7">
    <location>
        <begin position="121"/>
        <end position="142"/>
    </location>
</feature>
<dbReference type="Gene3D" id="3.10.20.90">
    <property type="entry name" value="Phosphatidylinositol 3-kinase Catalytic Subunit, Chain A, domain 1"/>
    <property type="match status" value="1"/>
</dbReference>
<sequence>MSTTALAGGGTGFCRVTVAAPDARIDVALPEDTALADIYPEILQLSGQTQAEGDPTGYHLVRRDGTVLDAGRSLADQRVLDGDVLLLRPFGESLPAAVFDDVSDAVASAVRRDRRRWSDELMSVVGLAAGVLLLTMMAFALWFSNPTDRDMHGLPGIIAGVVGVLLVALSVVRARVYDDRAASTALGLAALPHLLLAGSGIFPADGGEGPGRLQLLSGCVVVLIASALLVVLLPHGDAVFVAAALCSAVGALATFGALVTEAQPREVAAVTAVVAIIAVAWLPGLSARSARLPIGYRSPDQIAQGRDYGRDEEEHVDFGRIGAQVRRGHELLLGLVIGCATVAVATAGVVLGFSDQVWSQLLALACGIAVMLRARLFDYTAQVASLVVGGLLILGLLILGMSLHVPQSLLISLVRGDSGPLNIHTLWFTAAIGGGAALLVAVGLTVPRKGVSPFWGRLLDLFDGFVLLTLVPLCLAVLGLYTQVRSMVS</sequence>
<feature type="transmembrane region" description="Helical" evidence="7">
    <location>
        <begin position="458"/>
        <end position="481"/>
    </location>
</feature>
<feature type="transmembrane region" description="Helical" evidence="7">
    <location>
        <begin position="154"/>
        <end position="172"/>
    </location>
</feature>
<evidence type="ECO:0000256" key="5">
    <source>
        <dbReference type="ARBA" id="ARBA00022989"/>
    </source>
</evidence>
<comment type="similarity">
    <text evidence="2">Belongs to the EccD/Snm4 family.</text>
</comment>
<dbReference type="InterPro" id="IPR006707">
    <property type="entry name" value="T7SS_EccD"/>
</dbReference>
<comment type="subcellular location">
    <subcellularLocation>
        <location evidence="1">Cell membrane</location>
        <topology evidence="1">Multi-pass membrane protein</topology>
    </subcellularLocation>
</comment>
<keyword evidence="5 7" id="KW-1133">Transmembrane helix</keyword>
<feature type="transmembrane region" description="Helical" evidence="7">
    <location>
        <begin position="214"/>
        <end position="233"/>
    </location>
</feature>
<feature type="transmembrane region" description="Helical" evidence="7">
    <location>
        <begin position="425"/>
        <end position="446"/>
    </location>
</feature>
<name>A0AAU8IY87_9ACTN</name>
<evidence type="ECO:0000259" key="8">
    <source>
        <dbReference type="Pfam" id="PF19053"/>
    </source>
</evidence>
<feature type="transmembrane region" description="Helical" evidence="7">
    <location>
        <begin position="383"/>
        <end position="405"/>
    </location>
</feature>
<dbReference type="GO" id="GO:0005886">
    <property type="term" value="C:plasma membrane"/>
    <property type="evidence" value="ECO:0007669"/>
    <property type="project" value="UniProtKB-SubCell"/>
</dbReference>
<evidence type="ECO:0000256" key="1">
    <source>
        <dbReference type="ARBA" id="ARBA00004651"/>
    </source>
</evidence>
<dbReference type="Pfam" id="PF08817">
    <property type="entry name" value="YukD"/>
    <property type="match status" value="1"/>
</dbReference>
<keyword evidence="6 7" id="KW-0472">Membrane</keyword>